<protein>
    <submittedName>
        <fullName evidence="1">Uncharacterized protein</fullName>
    </submittedName>
</protein>
<dbReference type="HOGENOM" id="CLU_1252380_0_0_1"/>
<proteinExistence type="predicted"/>
<dbReference type="Gramene" id="ONIVA12G08270.1">
    <property type="protein sequence ID" value="ONIVA12G08270.1"/>
    <property type="gene ID" value="ONIVA12G08270"/>
</dbReference>
<dbReference type="OMA" id="WHASACR"/>
<dbReference type="EnsemblPlants" id="ONIVA12G08270.1">
    <property type="protein sequence ID" value="ONIVA12G08270.1"/>
    <property type="gene ID" value="ONIVA12G08270"/>
</dbReference>
<evidence type="ECO:0000313" key="2">
    <source>
        <dbReference type="Proteomes" id="UP000006591"/>
    </source>
</evidence>
<accession>A0A0E0J8Y8</accession>
<name>A0A0E0J8Y8_ORYNI</name>
<dbReference type="AlphaFoldDB" id="A0A0E0J8Y8"/>
<organism evidence="1">
    <name type="scientific">Oryza nivara</name>
    <name type="common">Indian wild rice</name>
    <name type="synonym">Oryza sativa f. spontanea</name>
    <dbReference type="NCBI Taxonomy" id="4536"/>
    <lineage>
        <taxon>Eukaryota</taxon>
        <taxon>Viridiplantae</taxon>
        <taxon>Streptophyta</taxon>
        <taxon>Embryophyta</taxon>
        <taxon>Tracheophyta</taxon>
        <taxon>Spermatophyta</taxon>
        <taxon>Magnoliopsida</taxon>
        <taxon>Liliopsida</taxon>
        <taxon>Poales</taxon>
        <taxon>Poaceae</taxon>
        <taxon>BOP clade</taxon>
        <taxon>Oryzoideae</taxon>
        <taxon>Oryzeae</taxon>
        <taxon>Oryzinae</taxon>
        <taxon>Oryza</taxon>
    </lineage>
</organism>
<keyword evidence="2" id="KW-1185">Reference proteome</keyword>
<dbReference type="Proteomes" id="UP000006591">
    <property type="component" value="Chromosome 12"/>
</dbReference>
<evidence type="ECO:0000313" key="1">
    <source>
        <dbReference type="EnsemblPlants" id="ONIVA12G08270.1"/>
    </source>
</evidence>
<reference evidence="1" key="2">
    <citation type="submission" date="2018-04" db="EMBL/GenBank/DDBJ databases">
        <title>OnivRS2 (Oryza nivara Reference Sequence Version 2).</title>
        <authorList>
            <person name="Zhang J."/>
            <person name="Kudrna D."/>
            <person name="Lee S."/>
            <person name="Talag J."/>
            <person name="Rajasekar S."/>
            <person name="Welchert J."/>
            <person name="Hsing Y.-I."/>
            <person name="Wing R.A."/>
        </authorList>
    </citation>
    <scope>NUCLEOTIDE SEQUENCE [LARGE SCALE GENOMIC DNA]</scope>
    <source>
        <strain evidence="1">SL10</strain>
    </source>
</reference>
<sequence>MVTGTGSVVAVELALEEEIHAGSRLIEHKLCNFPALKAMEVPGTERSGCGRPLRCLDEPHTAGCGCPSSRPELRCPLGPKFRSLLSPPPPRAPLPHQAQGGAEAMEVGELVAGAGRRPPAVNGGVSRGVAKRGFVEWRIVKLMVMVSCTLVTGISVDGSTSGGELWHASACRALARFSANPCMHMCLHGAWILTRHHARVGEDRTVVATGGMALALAEMTG</sequence>
<reference evidence="1" key="1">
    <citation type="submission" date="2015-04" db="UniProtKB">
        <authorList>
            <consortium name="EnsemblPlants"/>
        </authorList>
    </citation>
    <scope>IDENTIFICATION</scope>
    <source>
        <strain evidence="1">SL10</strain>
    </source>
</reference>